<dbReference type="Proteomes" id="UP001642360">
    <property type="component" value="Unassembled WGS sequence"/>
</dbReference>
<sequence length="54" mass="6298">KLYTENRREKLELLKGLTLGRDDTVNLSPLKQEVLIVWGDNDQIFLLEKATELK</sequence>
<protein>
    <submittedName>
        <fullName evidence="1">Uncharacterized protein</fullName>
    </submittedName>
</protein>
<dbReference type="AlphaFoldDB" id="A0ABC8SPJ1"/>
<organism evidence="1 2">
    <name type="scientific">Ilex paraguariensis</name>
    <name type="common">yerba mate</name>
    <dbReference type="NCBI Taxonomy" id="185542"/>
    <lineage>
        <taxon>Eukaryota</taxon>
        <taxon>Viridiplantae</taxon>
        <taxon>Streptophyta</taxon>
        <taxon>Embryophyta</taxon>
        <taxon>Tracheophyta</taxon>
        <taxon>Spermatophyta</taxon>
        <taxon>Magnoliopsida</taxon>
        <taxon>eudicotyledons</taxon>
        <taxon>Gunneridae</taxon>
        <taxon>Pentapetalae</taxon>
        <taxon>asterids</taxon>
        <taxon>campanulids</taxon>
        <taxon>Aquifoliales</taxon>
        <taxon>Aquifoliaceae</taxon>
        <taxon>Ilex</taxon>
    </lineage>
</organism>
<evidence type="ECO:0000313" key="2">
    <source>
        <dbReference type="Proteomes" id="UP001642360"/>
    </source>
</evidence>
<keyword evidence="2" id="KW-1185">Reference proteome</keyword>
<gene>
    <name evidence="1" type="ORF">ILEXP_LOCUS27547</name>
</gene>
<accession>A0ABC8SPJ1</accession>
<dbReference type="EMBL" id="CAUOFW020003261">
    <property type="protein sequence ID" value="CAK9158882.1"/>
    <property type="molecule type" value="Genomic_DNA"/>
</dbReference>
<name>A0ABC8SPJ1_9AQUA</name>
<reference evidence="1 2" key="1">
    <citation type="submission" date="2024-02" db="EMBL/GenBank/DDBJ databases">
        <authorList>
            <person name="Vignale AGUSTIN F."/>
            <person name="Sosa J E."/>
            <person name="Modenutti C."/>
        </authorList>
    </citation>
    <scope>NUCLEOTIDE SEQUENCE [LARGE SCALE GENOMIC DNA]</scope>
</reference>
<feature type="non-terminal residue" evidence="1">
    <location>
        <position position="54"/>
    </location>
</feature>
<evidence type="ECO:0000313" key="1">
    <source>
        <dbReference type="EMBL" id="CAK9158882.1"/>
    </source>
</evidence>
<proteinExistence type="predicted"/>
<feature type="non-terminal residue" evidence="1">
    <location>
        <position position="1"/>
    </location>
</feature>
<comment type="caution">
    <text evidence="1">The sequence shown here is derived from an EMBL/GenBank/DDBJ whole genome shotgun (WGS) entry which is preliminary data.</text>
</comment>